<evidence type="ECO:0000256" key="5">
    <source>
        <dbReference type="ARBA" id="ARBA00022729"/>
    </source>
</evidence>
<evidence type="ECO:0000256" key="9">
    <source>
        <dbReference type="ARBA" id="ARBA00023136"/>
    </source>
</evidence>
<keyword evidence="15" id="KW-1185">Reference proteome</keyword>
<evidence type="ECO:0000313" key="15">
    <source>
        <dbReference type="Proteomes" id="UP001187343"/>
    </source>
</evidence>
<evidence type="ECO:0000256" key="7">
    <source>
        <dbReference type="ARBA" id="ARBA00022989"/>
    </source>
</evidence>
<dbReference type="SUPFAM" id="SSF52058">
    <property type="entry name" value="L domain-like"/>
    <property type="match status" value="1"/>
</dbReference>
<evidence type="ECO:0000256" key="11">
    <source>
        <dbReference type="SAM" id="Phobius"/>
    </source>
</evidence>
<name>A0AA88PXN9_9TELE</name>
<evidence type="ECO:0000256" key="2">
    <source>
        <dbReference type="ARBA" id="ARBA00022614"/>
    </source>
</evidence>
<feature type="domain" description="LRRCT" evidence="13">
    <location>
        <begin position="118"/>
        <end position="171"/>
    </location>
</feature>
<evidence type="ECO:0008006" key="16">
    <source>
        <dbReference type="Google" id="ProtNLM"/>
    </source>
</evidence>
<evidence type="ECO:0000259" key="12">
    <source>
        <dbReference type="SMART" id="SM00013"/>
    </source>
</evidence>
<dbReference type="SMART" id="SM00082">
    <property type="entry name" value="LRRCT"/>
    <property type="match status" value="1"/>
</dbReference>
<dbReference type="Pfam" id="PF01462">
    <property type="entry name" value="LRRNT"/>
    <property type="match status" value="1"/>
</dbReference>
<dbReference type="GO" id="GO:0016020">
    <property type="term" value="C:membrane"/>
    <property type="evidence" value="ECO:0007669"/>
    <property type="project" value="UniProtKB-SubCell"/>
</dbReference>
<feature type="domain" description="LRRNT" evidence="12">
    <location>
        <begin position="54"/>
        <end position="88"/>
    </location>
</feature>
<keyword evidence="5" id="KW-0732">Signal</keyword>
<dbReference type="GO" id="GO:0007596">
    <property type="term" value="P:blood coagulation"/>
    <property type="evidence" value="ECO:0007669"/>
    <property type="project" value="UniProtKB-KW"/>
</dbReference>
<dbReference type="Proteomes" id="UP001187343">
    <property type="component" value="Unassembled WGS sequence"/>
</dbReference>
<keyword evidence="4" id="KW-0356">Hemostasis</keyword>
<feature type="transmembrane region" description="Helical" evidence="11">
    <location>
        <begin position="21"/>
        <end position="44"/>
    </location>
</feature>
<dbReference type="PANTHER" id="PTHR22650">
    <property type="entry name" value="GLYCOPROTEIN IB BETA"/>
    <property type="match status" value="1"/>
</dbReference>
<dbReference type="SMART" id="SM00013">
    <property type="entry name" value="LRRNT"/>
    <property type="match status" value="1"/>
</dbReference>
<keyword evidence="9 11" id="KW-0472">Membrane</keyword>
<reference evidence="14" key="1">
    <citation type="submission" date="2023-08" db="EMBL/GenBank/DDBJ databases">
        <title>Chromosome-level Genome Assembly of mud carp (Cirrhinus molitorella).</title>
        <authorList>
            <person name="Liu H."/>
        </authorList>
    </citation>
    <scope>NUCLEOTIDE SEQUENCE</scope>
    <source>
        <strain evidence="14">Prfri</strain>
        <tissue evidence="14">Muscle</tissue>
    </source>
</reference>
<keyword evidence="10" id="KW-1015">Disulfide bond</keyword>
<dbReference type="InterPro" id="IPR052313">
    <property type="entry name" value="GPIb-IX-V_Complex"/>
</dbReference>
<evidence type="ECO:0000259" key="13">
    <source>
        <dbReference type="SMART" id="SM00082"/>
    </source>
</evidence>
<evidence type="ECO:0000313" key="14">
    <source>
        <dbReference type="EMBL" id="KAK2899141.1"/>
    </source>
</evidence>
<evidence type="ECO:0000256" key="1">
    <source>
        <dbReference type="ARBA" id="ARBA00004479"/>
    </source>
</evidence>
<evidence type="ECO:0000256" key="10">
    <source>
        <dbReference type="ARBA" id="ARBA00023157"/>
    </source>
</evidence>
<comment type="caution">
    <text evidence="14">The sequence shown here is derived from an EMBL/GenBank/DDBJ whole genome shotgun (WGS) entry which is preliminary data.</text>
</comment>
<dbReference type="PANTHER" id="PTHR22650:SF7">
    <property type="entry name" value="PLATELET GLYCOPROTEIN IB BETA CHAIN"/>
    <property type="match status" value="1"/>
</dbReference>
<organism evidence="14 15">
    <name type="scientific">Cirrhinus molitorella</name>
    <name type="common">mud carp</name>
    <dbReference type="NCBI Taxonomy" id="172907"/>
    <lineage>
        <taxon>Eukaryota</taxon>
        <taxon>Metazoa</taxon>
        <taxon>Chordata</taxon>
        <taxon>Craniata</taxon>
        <taxon>Vertebrata</taxon>
        <taxon>Euteleostomi</taxon>
        <taxon>Actinopterygii</taxon>
        <taxon>Neopterygii</taxon>
        <taxon>Teleostei</taxon>
        <taxon>Ostariophysi</taxon>
        <taxon>Cypriniformes</taxon>
        <taxon>Cyprinidae</taxon>
        <taxon>Labeoninae</taxon>
        <taxon>Labeonini</taxon>
        <taxon>Cirrhinus</taxon>
    </lineage>
</organism>
<keyword evidence="3 11" id="KW-0812">Transmembrane</keyword>
<dbReference type="Gene3D" id="3.80.10.10">
    <property type="entry name" value="Ribonuclease Inhibitor"/>
    <property type="match status" value="1"/>
</dbReference>
<evidence type="ECO:0000256" key="6">
    <source>
        <dbReference type="ARBA" id="ARBA00022889"/>
    </source>
</evidence>
<keyword evidence="8" id="KW-0094">Blood coagulation</keyword>
<keyword evidence="6" id="KW-0130">Cell adhesion</keyword>
<evidence type="ECO:0000256" key="3">
    <source>
        <dbReference type="ARBA" id="ARBA00022692"/>
    </source>
</evidence>
<evidence type="ECO:0000256" key="8">
    <source>
        <dbReference type="ARBA" id="ARBA00023084"/>
    </source>
</evidence>
<keyword evidence="2" id="KW-0433">Leucine-rich repeat</keyword>
<gene>
    <name evidence="14" type="ORF">Q8A67_010559</name>
</gene>
<dbReference type="InterPro" id="IPR000372">
    <property type="entry name" value="LRRNT"/>
</dbReference>
<keyword evidence="7 11" id="KW-1133">Transmembrane helix</keyword>
<dbReference type="InterPro" id="IPR000483">
    <property type="entry name" value="Cys-rich_flank_reg_C"/>
</dbReference>
<proteinExistence type="predicted"/>
<evidence type="ECO:0000256" key="4">
    <source>
        <dbReference type="ARBA" id="ARBA00022696"/>
    </source>
</evidence>
<accession>A0AA88PXN9</accession>
<protein>
    <recommendedName>
        <fullName evidence="16">Glycoprotein Ib platelet subunit beta</fullName>
    </recommendedName>
</protein>
<comment type="subcellular location">
    <subcellularLocation>
        <location evidence="1">Membrane</location>
        <topology evidence="1">Single-pass type I membrane protein</topology>
    </subcellularLocation>
</comment>
<feature type="transmembrane region" description="Helical" evidence="11">
    <location>
        <begin position="183"/>
        <end position="203"/>
    </location>
</feature>
<dbReference type="InterPro" id="IPR032675">
    <property type="entry name" value="LRR_dom_sf"/>
</dbReference>
<dbReference type="AlphaFoldDB" id="A0AA88PXN9"/>
<dbReference type="EMBL" id="JAUYZG010000009">
    <property type="protein sequence ID" value="KAK2899141.1"/>
    <property type="molecule type" value="Genomic_DNA"/>
</dbReference>
<dbReference type="GO" id="GO:0007155">
    <property type="term" value="P:cell adhesion"/>
    <property type="evidence" value="ECO:0007669"/>
    <property type="project" value="UniProtKB-KW"/>
</dbReference>
<sequence>MNVRVSTETAQGFMDTDTDTLVTLCVCAGMQSVMLVLKVLLLLLASEMSLAQLLCPEVCSCAEGVVDCSKRGLTTASLPSSFPPHTTTLHLNDNHLTALPNSLLDSLPGLRLVALHGNPWSCDCGILYLRGWLLKQNNHAFVQNVSCSSPVHLRGRLLVYLSEQELLDSCRYWMCNLALASQISLFVFIIVQVLLLASVILFLRRFELLTREARRTAAETFSAEDDATQSNEYVTLKDRSLLHNITTGSTHSHHILC</sequence>